<gene>
    <name evidence="1" type="ORF">N7460_004017</name>
</gene>
<reference evidence="1" key="2">
    <citation type="submission" date="2023-01" db="EMBL/GenBank/DDBJ databases">
        <authorList>
            <person name="Petersen C."/>
        </authorList>
    </citation>
    <scope>NUCLEOTIDE SEQUENCE</scope>
    <source>
        <strain evidence="1">IBT 15450</strain>
    </source>
</reference>
<sequence length="65" mass="7278">MSGQRSPKAQAIRFATTNTDTTDTIPYDHPRGLPLVLISDRDPKFVQAFWKALKVDLVHSIAPFP</sequence>
<accession>A0AAD6NB99</accession>
<dbReference type="AlphaFoldDB" id="A0AAD6NB99"/>
<proteinExistence type="predicted"/>
<dbReference type="Proteomes" id="UP001219568">
    <property type="component" value="Unassembled WGS sequence"/>
</dbReference>
<organism evidence="1 2">
    <name type="scientific">Penicillium canescens</name>
    <dbReference type="NCBI Taxonomy" id="5083"/>
    <lineage>
        <taxon>Eukaryota</taxon>
        <taxon>Fungi</taxon>
        <taxon>Dikarya</taxon>
        <taxon>Ascomycota</taxon>
        <taxon>Pezizomycotina</taxon>
        <taxon>Eurotiomycetes</taxon>
        <taxon>Eurotiomycetidae</taxon>
        <taxon>Eurotiales</taxon>
        <taxon>Aspergillaceae</taxon>
        <taxon>Penicillium</taxon>
    </lineage>
</organism>
<protein>
    <submittedName>
        <fullName evidence="1">Uncharacterized protein</fullName>
    </submittedName>
</protein>
<feature type="non-terminal residue" evidence="1">
    <location>
        <position position="1"/>
    </location>
</feature>
<comment type="caution">
    <text evidence="1">The sequence shown here is derived from an EMBL/GenBank/DDBJ whole genome shotgun (WGS) entry which is preliminary data.</text>
</comment>
<evidence type="ECO:0000313" key="2">
    <source>
        <dbReference type="Proteomes" id="UP001219568"/>
    </source>
</evidence>
<evidence type="ECO:0000313" key="1">
    <source>
        <dbReference type="EMBL" id="KAJ6047870.1"/>
    </source>
</evidence>
<reference evidence="1" key="1">
    <citation type="journal article" date="2023" name="IMA Fungus">
        <title>Comparative genomic study of the Penicillium genus elucidates a diverse pangenome and 15 lateral gene transfer events.</title>
        <authorList>
            <person name="Petersen C."/>
            <person name="Sorensen T."/>
            <person name="Nielsen M.R."/>
            <person name="Sondergaard T.E."/>
            <person name="Sorensen J.L."/>
            <person name="Fitzpatrick D.A."/>
            <person name="Frisvad J.C."/>
            <person name="Nielsen K.L."/>
        </authorList>
    </citation>
    <scope>NUCLEOTIDE SEQUENCE</scope>
    <source>
        <strain evidence="1">IBT 15450</strain>
    </source>
</reference>
<keyword evidence="2" id="KW-1185">Reference proteome</keyword>
<name>A0AAD6NB99_PENCN</name>
<dbReference type="EMBL" id="JAQJZL010000003">
    <property type="protein sequence ID" value="KAJ6047870.1"/>
    <property type="molecule type" value="Genomic_DNA"/>
</dbReference>